<evidence type="ECO:0008006" key="4">
    <source>
        <dbReference type="Google" id="ProtNLM"/>
    </source>
</evidence>
<keyword evidence="1" id="KW-0812">Transmembrane</keyword>
<dbReference type="Proteomes" id="UP000659124">
    <property type="component" value="Unassembled WGS sequence"/>
</dbReference>
<keyword evidence="3" id="KW-1185">Reference proteome</keyword>
<name>A0ABR7TP07_9BACT</name>
<evidence type="ECO:0000313" key="2">
    <source>
        <dbReference type="EMBL" id="MBC9932210.1"/>
    </source>
</evidence>
<keyword evidence="1" id="KW-0472">Membrane</keyword>
<accession>A0ABR7TP07</accession>
<proteinExistence type="predicted"/>
<feature type="transmembrane region" description="Helical" evidence="1">
    <location>
        <begin position="12"/>
        <end position="34"/>
    </location>
</feature>
<dbReference type="RefSeq" id="WP_188089343.1">
    <property type="nucleotide sequence ID" value="NZ_JACVFC010000002.1"/>
</dbReference>
<feature type="transmembrane region" description="Helical" evidence="1">
    <location>
        <begin position="54"/>
        <end position="79"/>
    </location>
</feature>
<protein>
    <recommendedName>
        <fullName evidence="4">Yip1 domain-containing protein</fullName>
    </recommendedName>
</protein>
<organism evidence="2 3">
    <name type="scientific">Chitinophaga qingshengii</name>
    <dbReference type="NCBI Taxonomy" id="1569794"/>
    <lineage>
        <taxon>Bacteria</taxon>
        <taxon>Pseudomonadati</taxon>
        <taxon>Bacteroidota</taxon>
        <taxon>Chitinophagia</taxon>
        <taxon>Chitinophagales</taxon>
        <taxon>Chitinophagaceae</taxon>
        <taxon>Chitinophaga</taxon>
    </lineage>
</organism>
<feature type="transmembrane region" description="Helical" evidence="1">
    <location>
        <begin position="122"/>
        <end position="145"/>
    </location>
</feature>
<sequence length="187" mass="20701">MNTWLFRPFTYIAGGKALLTGWLIMLFTSVVAYFSKTHFDGAIDAHSSFLTLPYFVYLLETLIAWGSVVICCYTAAVIFARTSFRFIDLAGTTALARTPMLGFALLNFIVPPVTNISDVTPMMLALSLAGLPFLIWTLILLYQAFSVSTNMKGNKAILIFIGSLLVAEALSKVLLHYLFPIMVNIRP</sequence>
<feature type="transmembrane region" description="Helical" evidence="1">
    <location>
        <begin position="86"/>
        <end position="110"/>
    </location>
</feature>
<comment type="caution">
    <text evidence="2">The sequence shown here is derived from an EMBL/GenBank/DDBJ whole genome shotgun (WGS) entry which is preliminary data.</text>
</comment>
<gene>
    <name evidence="2" type="ORF">ICL07_17625</name>
</gene>
<evidence type="ECO:0000256" key="1">
    <source>
        <dbReference type="SAM" id="Phobius"/>
    </source>
</evidence>
<keyword evidence="1" id="KW-1133">Transmembrane helix</keyword>
<evidence type="ECO:0000313" key="3">
    <source>
        <dbReference type="Proteomes" id="UP000659124"/>
    </source>
</evidence>
<feature type="transmembrane region" description="Helical" evidence="1">
    <location>
        <begin position="157"/>
        <end position="179"/>
    </location>
</feature>
<reference evidence="2 3" key="1">
    <citation type="submission" date="2020-09" db="EMBL/GenBank/DDBJ databases">
        <title>Genome sequences of type strains of Chitinophaga qingshengii and Chitinophaga varians.</title>
        <authorList>
            <person name="Kittiwongwattana C."/>
        </authorList>
    </citation>
    <scope>NUCLEOTIDE SEQUENCE [LARGE SCALE GENOMIC DNA]</scope>
    <source>
        <strain evidence="2 3">JCM 30026</strain>
    </source>
</reference>
<dbReference type="EMBL" id="JACVFC010000002">
    <property type="protein sequence ID" value="MBC9932210.1"/>
    <property type="molecule type" value="Genomic_DNA"/>
</dbReference>